<evidence type="ECO:0000313" key="2">
    <source>
        <dbReference type="Proteomes" id="UP001589810"/>
    </source>
</evidence>
<dbReference type="EMBL" id="JBHLUD010000015">
    <property type="protein sequence ID" value="MFC0547898.1"/>
    <property type="molecule type" value="Genomic_DNA"/>
</dbReference>
<dbReference type="Gene3D" id="3.90.176.10">
    <property type="entry name" value="Toxin ADP-ribosyltransferase, Chain A, domain 1"/>
    <property type="match status" value="1"/>
</dbReference>
<protein>
    <recommendedName>
        <fullName evidence="3">ADP ribosyltransferase domain-containing protein</fullName>
    </recommendedName>
</protein>
<gene>
    <name evidence="1" type="ORF">ACFFH7_40780</name>
</gene>
<comment type="caution">
    <text evidence="1">The sequence shown here is derived from an EMBL/GenBank/DDBJ whole genome shotgun (WGS) entry which is preliminary data.</text>
</comment>
<evidence type="ECO:0008006" key="3">
    <source>
        <dbReference type="Google" id="ProtNLM"/>
    </source>
</evidence>
<sequence>MDLSQVLRRGNGSARSGLGRHTVGNALVVHLPNGMTEEAQALALGVAPDTEHDLVVLDLPVDLPVSIWESVAEVLPRRRRGVRLVIGGRSREGTALAGQWLAERINRPVLAPDGVVFPSAGGALFVHSGQSSGWVRFQPGRPSAWDSKRFPRPAWDSRQTAETTVTSSTGVAEPLPGGFWIRPTGGDTVANQHRRALITAMPTQHETMTIVLGCPGLPALSLDDVARLWMKLPADVRANARFVQYGPVSADGPYGQALADLLAERTGVYTGLPIGSPDAPVIRTVLPDGSPGWYPSAREIGYRPRESPELRGYRAPIDGLNEIAPAVYWYAPDAVIEVVQSGLLVRPPQDGPNTPAVRALTIDPSLHTLAYDPAVDADEPRMLLLAQDVLARLDQRTRQMSRVLPAAALLHARAQVRPVERTVAMRVIPPALPAAEPQAPVPEVIESVDAHDAPQEIPPAGIPPVEIPVGVAPTDVKQVLEQPKAMTVAARLNPTPAVARLRVQSTPGADATALLPARGVEKEREWLRRSLGAEFGVRSNAVARILSQHPGFQGALSTSSAQVLTDAVAVQLYLSASGASIDHELRTGANGPHVPLARCVVSGLSRLPSHRGTATFATTLPPEAWKLLVSRPALTEWGFLNTLTRQSSTLDGDVEVLVWSITGRRTKLLEPAEGGVDNRVVFVPGTSFKVLRAQQPSAAARGVVLLRELTTGEVDDDGRVATDRVALDELATTALDRELERWAGQDPAGSELDDRAAGRFGAFPGLV</sequence>
<name>A0ABV6N5N0_9PSEU</name>
<evidence type="ECO:0000313" key="1">
    <source>
        <dbReference type="EMBL" id="MFC0547898.1"/>
    </source>
</evidence>
<reference evidence="1 2" key="1">
    <citation type="submission" date="2024-09" db="EMBL/GenBank/DDBJ databases">
        <authorList>
            <person name="Sun Q."/>
            <person name="Mori K."/>
        </authorList>
    </citation>
    <scope>NUCLEOTIDE SEQUENCE [LARGE SCALE GENOMIC DNA]</scope>
    <source>
        <strain evidence="1 2">TBRC 1432</strain>
    </source>
</reference>
<organism evidence="1 2">
    <name type="scientific">Kutzneria chonburiensis</name>
    <dbReference type="NCBI Taxonomy" id="1483604"/>
    <lineage>
        <taxon>Bacteria</taxon>
        <taxon>Bacillati</taxon>
        <taxon>Actinomycetota</taxon>
        <taxon>Actinomycetes</taxon>
        <taxon>Pseudonocardiales</taxon>
        <taxon>Pseudonocardiaceae</taxon>
        <taxon>Kutzneria</taxon>
    </lineage>
</organism>
<dbReference type="RefSeq" id="WP_273938257.1">
    <property type="nucleotide sequence ID" value="NZ_CP097263.1"/>
</dbReference>
<dbReference type="Proteomes" id="UP001589810">
    <property type="component" value="Unassembled WGS sequence"/>
</dbReference>
<proteinExistence type="predicted"/>
<keyword evidence="2" id="KW-1185">Reference proteome</keyword>
<accession>A0ABV6N5N0</accession>